<evidence type="ECO:0000256" key="9">
    <source>
        <dbReference type="ARBA" id="ARBA00022801"/>
    </source>
</evidence>
<dbReference type="PANTHER" id="PTHR22930">
    <property type="match status" value="1"/>
</dbReference>
<evidence type="ECO:0000256" key="12">
    <source>
        <dbReference type="ARBA" id="ARBA00045850"/>
    </source>
</evidence>
<evidence type="ECO:0000313" key="14">
    <source>
        <dbReference type="EMBL" id="KAK4881735.1"/>
    </source>
</evidence>
<evidence type="ECO:0000313" key="15">
    <source>
        <dbReference type="Proteomes" id="UP001353858"/>
    </source>
</evidence>
<dbReference type="InterPro" id="IPR026103">
    <property type="entry name" value="HARBI1_animal"/>
</dbReference>
<evidence type="ECO:0000256" key="11">
    <source>
        <dbReference type="ARBA" id="ARBA00030126"/>
    </source>
</evidence>
<evidence type="ECO:0000256" key="2">
    <source>
        <dbReference type="ARBA" id="ARBA00004123"/>
    </source>
</evidence>
<dbReference type="PANTHER" id="PTHR22930:SF289">
    <property type="entry name" value="DDE TNP4 DOMAIN-CONTAINING PROTEIN-RELATED"/>
    <property type="match status" value="1"/>
</dbReference>
<comment type="cofactor">
    <cofactor evidence="1">
        <name>a divalent metal cation</name>
        <dbReference type="ChEBI" id="CHEBI:60240"/>
    </cofactor>
</comment>
<protein>
    <recommendedName>
        <fullName evidence="5">Putative nuclease HARBI1</fullName>
    </recommendedName>
    <alternativeName>
        <fullName evidence="11">Harbinger transposase-derived nuclease</fullName>
    </alternativeName>
</protein>
<accession>A0AAN7Q6C0</accession>
<dbReference type="PRINTS" id="PR02086">
    <property type="entry name" value="PUTNUCHARBI1"/>
</dbReference>
<evidence type="ECO:0000256" key="1">
    <source>
        <dbReference type="ARBA" id="ARBA00001968"/>
    </source>
</evidence>
<evidence type="ECO:0000256" key="4">
    <source>
        <dbReference type="ARBA" id="ARBA00006958"/>
    </source>
</evidence>
<dbReference type="EMBL" id="JARPUR010000002">
    <property type="protein sequence ID" value="KAK4881735.1"/>
    <property type="molecule type" value="Genomic_DNA"/>
</dbReference>
<dbReference type="GO" id="GO:0005737">
    <property type="term" value="C:cytoplasm"/>
    <property type="evidence" value="ECO:0007669"/>
    <property type="project" value="UniProtKB-SubCell"/>
</dbReference>
<evidence type="ECO:0000256" key="10">
    <source>
        <dbReference type="ARBA" id="ARBA00023242"/>
    </source>
</evidence>
<evidence type="ECO:0000256" key="8">
    <source>
        <dbReference type="ARBA" id="ARBA00022723"/>
    </source>
</evidence>
<comment type="similarity">
    <text evidence="4">Belongs to the HARBI1 family.</text>
</comment>
<organism evidence="14 15">
    <name type="scientific">Aquatica leii</name>
    <dbReference type="NCBI Taxonomy" id="1421715"/>
    <lineage>
        <taxon>Eukaryota</taxon>
        <taxon>Metazoa</taxon>
        <taxon>Ecdysozoa</taxon>
        <taxon>Arthropoda</taxon>
        <taxon>Hexapoda</taxon>
        <taxon>Insecta</taxon>
        <taxon>Pterygota</taxon>
        <taxon>Neoptera</taxon>
        <taxon>Endopterygota</taxon>
        <taxon>Coleoptera</taxon>
        <taxon>Polyphaga</taxon>
        <taxon>Elateriformia</taxon>
        <taxon>Elateroidea</taxon>
        <taxon>Lampyridae</taxon>
        <taxon>Luciolinae</taxon>
        <taxon>Aquatica</taxon>
    </lineage>
</organism>
<dbReference type="Proteomes" id="UP001353858">
    <property type="component" value="Unassembled WGS sequence"/>
</dbReference>
<keyword evidence="10" id="KW-0539">Nucleus</keyword>
<feature type="domain" description="DDE Tnp4" evidence="13">
    <location>
        <begin position="177"/>
        <end position="323"/>
    </location>
</feature>
<dbReference type="GO" id="GO:0016787">
    <property type="term" value="F:hydrolase activity"/>
    <property type="evidence" value="ECO:0007669"/>
    <property type="project" value="UniProtKB-KW"/>
</dbReference>
<proteinExistence type="inferred from homology"/>
<dbReference type="InterPro" id="IPR027806">
    <property type="entry name" value="HARBI1_dom"/>
</dbReference>
<evidence type="ECO:0000256" key="5">
    <source>
        <dbReference type="ARBA" id="ARBA00015519"/>
    </source>
</evidence>
<name>A0AAN7Q6C0_9COLE</name>
<sequence>MESSSSSSDDDFVLNNQQIPLLHRSSTSSDSDNELIDQLVRRRRNPRVFRQRPDNFTMWSEQEFFIRFRLQKATVMSLLNEIEVHLLVDANRNHAVSPRNQLLLALRFYATGNMLIAVGDFSGVHKATACRIIKRVTTAIASLAATYISMPRNDQEMRNTQMEFHRIARFPKIIGAIDCTHVKNTITRYYFRNRKGYFSLNIQAIADSTLRILDVVARWPGSTHDQTIFNNSRIHARVEAGEFNNCIILGDSGYGLTKYLITPLLHPTTRGEQLFNEAQIRSRNPVERLFGVWKRRFPVLSLGIRLSIDTTQAVVIACAVLQNIAIDRNEDQPPDDPNVVVPAFEPIEAHNIDNINEVQTVQIDFRQTFIAYFSEFN</sequence>
<dbReference type="InterPro" id="IPR045249">
    <property type="entry name" value="HARBI1-like"/>
</dbReference>
<keyword evidence="15" id="KW-1185">Reference proteome</keyword>
<dbReference type="AlphaFoldDB" id="A0AAN7Q6C0"/>
<dbReference type="GO" id="GO:0046872">
    <property type="term" value="F:metal ion binding"/>
    <property type="evidence" value="ECO:0007669"/>
    <property type="project" value="UniProtKB-KW"/>
</dbReference>
<comment type="function">
    <text evidence="12">Transposase-derived protein that may have nuclease activity. Does not have transposase activity.</text>
</comment>
<keyword evidence="9" id="KW-0378">Hydrolase</keyword>
<gene>
    <name evidence="14" type="ORF">RN001_005054</name>
</gene>
<comment type="subcellular location">
    <subcellularLocation>
        <location evidence="3">Cytoplasm</location>
    </subcellularLocation>
    <subcellularLocation>
        <location evidence="2">Nucleus</location>
    </subcellularLocation>
</comment>
<dbReference type="Pfam" id="PF13359">
    <property type="entry name" value="DDE_Tnp_4"/>
    <property type="match status" value="1"/>
</dbReference>
<keyword evidence="7" id="KW-0540">Nuclease</keyword>
<evidence type="ECO:0000256" key="3">
    <source>
        <dbReference type="ARBA" id="ARBA00004496"/>
    </source>
</evidence>
<keyword evidence="6" id="KW-0963">Cytoplasm</keyword>
<evidence type="ECO:0000259" key="13">
    <source>
        <dbReference type="Pfam" id="PF13359"/>
    </source>
</evidence>
<evidence type="ECO:0000256" key="6">
    <source>
        <dbReference type="ARBA" id="ARBA00022490"/>
    </source>
</evidence>
<keyword evidence="8" id="KW-0479">Metal-binding</keyword>
<dbReference type="GO" id="GO:0004518">
    <property type="term" value="F:nuclease activity"/>
    <property type="evidence" value="ECO:0007669"/>
    <property type="project" value="UniProtKB-KW"/>
</dbReference>
<dbReference type="GO" id="GO:0005634">
    <property type="term" value="C:nucleus"/>
    <property type="evidence" value="ECO:0007669"/>
    <property type="project" value="UniProtKB-SubCell"/>
</dbReference>
<evidence type="ECO:0000256" key="7">
    <source>
        <dbReference type="ARBA" id="ARBA00022722"/>
    </source>
</evidence>
<comment type="caution">
    <text evidence="14">The sequence shown here is derived from an EMBL/GenBank/DDBJ whole genome shotgun (WGS) entry which is preliminary data.</text>
</comment>
<reference evidence="15" key="1">
    <citation type="submission" date="2023-01" db="EMBL/GenBank/DDBJ databases">
        <title>Key to firefly adult light organ development and bioluminescence: homeobox transcription factors regulate luciferase expression and transportation to peroxisome.</title>
        <authorList>
            <person name="Fu X."/>
        </authorList>
    </citation>
    <scope>NUCLEOTIDE SEQUENCE [LARGE SCALE GENOMIC DNA]</scope>
</reference>